<evidence type="ECO:0000259" key="3">
    <source>
        <dbReference type="PROSITE" id="PS50110"/>
    </source>
</evidence>
<dbReference type="RefSeq" id="WP_052565575.1">
    <property type="nucleotide sequence ID" value="NZ_BAFN01000001.1"/>
</dbReference>
<dbReference type="PANTHER" id="PTHR44591:SF18">
    <property type="entry name" value="REGULATORY PROTEIN"/>
    <property type="match status" value="1"/>
</dbReference>
<comment type="caution">
    <text evidence="4">The sequence shown here is derived from an EMBL/GenBank/DDBJ whole genome shotgun (WGS) entry which is preliminary data.</text>
</comment>
<keyword evidence="1 2" id="KW-0597">Phosphoprotein</keyword>
<protein>
    <submittedName>
        <fullName evidence="4">Two component response regulator</fullName>
    </submittedName>
</protein>
<dbReference type="EMBL" id="BAFN01000001">
    <property type="protein sequence ID" value="GAN31802.1"/>
    <property type="molecule type" value="Genomic_DNA"/>
</dbReference>
<dbReference type="PANTHER" id="PTHR44591">
    <property type="entry name" value="STRESS RESPONSE REGULATOR PROTEIN 1"/>
    <property type="match status" value="1"/>
</dbReference>
<dbReference type="Gene3D" id="3.40.50.2300">
    <property type="match status" value="1"/>
</dbReference>
<organism evidence="4 5">
    <name type="scientific">Candidatus Brocadia sinica JPN1</name>
    <dbReference type="NCBI Taxonomy" id="1197129"/>
    <lineage>
        <taxon>Bacteria</taxon>
        <taxon>Pseudomonadati</taxon>
        <taxon>Planctomycetota</taxon>
        <taxon>Candidatus Brocadiia</taxon>
        <taxon>Candidatus Brocadiales</taxon>
        <taxon>Candidatus Brocadiaceae</taxon>
        <taxon>Candidatus Brocadia</taxon>
    </lineage>
</organism>
<evidence type="ECO:0000256" key="1">
    <source>
        <dbReference type="ARBA" id="ARBA00022553"/>
    </source>
</evidence>
<evidence type="ECO:0000256" key="2">
    <source>
        <dbReference type="PROSITE-ProRule" id="PRU00169"/>
    </source>
</evidence>
<evidence type="ECO:0000313" key="4">
    <source>
        <dbReference type="EMBL" id="GAN31802.1"/>
    </source>
</evidence>
<dbReference type="InterPro" id="IPR011006">
    <property type="entry name" value="CheY-like_superfamily"/>
</dbReference>
<feature type="modified residue" description="4-aspartylphosphate" evidence="2">
    <location>
        <position position="52"/>
    </location>
</feature>
<dbReference type="SMART" id="SM00448">
    <property type="entry name" value="REC"/>
    <property type="match status" value="1"/>
</dbReference>
<keyword evidence="5" id="KW-1185">Reference proteome</keyword>
<reference evidence="5" key="1">
    <citation type="journal article" date="2015" name="Genome Announc.">
        <title>Draft Genome Sequence of an Anaerobic Ammonium-Oxidizing Bacterium, "Candidatus Brocadia sinica".</title>
        <authorList>
            <person name="Oshiki M."/>
            <person name="Shinyako-Hata K."/>
            <person name="Satoh H."/>
            <person name="Okabe S."/>
        </authorList>
    </citation>
    <scope>NUCLEOTIDE SEQUENCE [LARGE SCALE GENOMIC DNA]</scope>
    <source>
        <strain evidence="5">JPN1</strain>
    </source>
</reference>
<dbReference type="SUPFAM" id="SSF52172">
    <property type="entry name" value="CheY-like"/>
    <property type="match status" value="1"/>
</dbReference>
<feature type="domain" description="Response regulatory" evidence="3">
    <location>
        <begin position="3"/>
        <end position="115"/>
    </location>
</feature>
<dbReference type="Pfam" id="PF00072">
    <property type="entry name" value="Response_reg"/>
    <property type="match status" value="1"/>
</dbReference>
<dbReference type="InterPro" id="IPR050595">
    <property type="entry name" value="Bact_response_regulator"/>
</dbReference>
<dbReference type="InterPro" id="IPR001789">
    <property type="entry name" value="Sig_transdc_resp-reg_receiver"/>
</dbReference>
<accession>A0ABQ0JSU9</accession>
<gene>
    <name evidence="4" type="ORF">BROSI_A0306</name>
</gene>
<sequence>MKTILVVDDDKYHLLLYEQELSLEGYRIITAKDGLEAIKRVKEQLPDLIVMDINIPKMNGIEAMGKILGEHKRIPIIIHTAYSNYIDNFMSWAADAYIVKSSDLNELKNKIKELLGKIE</sequence>
<name>A0ABQ0JSU9_9BACT</name>
<evidence type="ECO:0000313" key="5">
    <source>
        <dbReference type="Proteomes" id="UP000032309"/>
    </source>
</evidence>
<dbReference type="Proteomes" id="UP000032309">
    <property type="component" value="Unassembled WGS sequence"/>
</dbReference>
<proteinExistence type="predicted"/>
<dbReference type="PROSITE" id="PS50110">
    <property type="entry name" value="RESPONSE_REGULATORY"/>
    <property type="match status" value="1"/>
</dbReference>